<dbReference type="SMART" id="SM00119">
    <property type="entry name" value="HECTc"/>
    <property type="match status" value="1"/>
</dbReference>
<comment type="pathway">
    <text evidence="2">Protein modification; protein ubiquitination.</text>
</comment>
<dbReference type="AlphaFoldDB" id="A0A267F2X3"/>
<sequence length="1084" mass="118794">MNLPLFTGEYRRKPVQSLGGASKSDTKNDLLEKSRKQRLLREHRRQEEEAATRIQAFYRGSQSRRLTQNLTRQRFDELAAAAASVLDNSSGDAGVRDNFLLLAKCLNNFYLPHLDGDRIVHLCSLYVKHHRAISSFAAQRPPSSASSSVGLDLDSFALGKFLGNSLAHLSRLDQHADSRMYAGPLRVLELALQGGGGVSPALRQYLASKGYFRHLLAFIVTRCGLAGRSDLSDALSQPLTRSLCSLLLLPLTSSLANESGSDGPEQECRTLTGHLLRQTLCCPTACSYRGHRRCIGGSFFAVSQLPSPASPLVACQLVGPLLASAAASQPRLGSALLAAAIDVTSPATGNGQSGPGLLHLLACQGREILLHSATMSPAASARLMLQLLHLSRPCLRELPADLAEDVAAGLSSDWFAEVARTAVADGPDSQVFVHLSSVIEMAPSLSLYSLTPVGPARSAFLRSFWQAISQFRHGQHPQPLVQLISRTVQPELPAMAALQPLLAAFARLFSPEPLTRQCLLGLSGDLRDLLLGLLLLSHPDTRPDLLNADYVRALRSLGGAVGSEAAAGADNSGAGSGSRELLQLYSSLFSSVKLLVSRLYSLDQLRKFTPASSNASLESSGTSSHWSVQGRIPPIKSLQPAYWLEREASNSFGYYSVLNDSISIPYLSSTERLQLAILTEAPYLINFWDRVRLFYSLLHAYKASIDYDRHEFGASGIRVTARRDKIYEDAFSQLYGEENLYPRLKVSFRNELGLEEAGIDGGGLMREFLALVLSAAFDPQRGFYSQASSGALYPNPLSAAINSEFTSHYFFHGRLLGKLLFERLLIDLPLAPFFLRRVIIYASGARDAQQRAAASLDELEELDAELYRNVLALSSASAEDLEAMELDFSLTEDRLGRSETVELKPDGSSVQVTPDNVTEYQLLLADYRLRRQTAAQTQAFAQGLVSVIPCSDWLAFFSHNELQLLISGSDSPIDVLDLRRHTQYQNCSAESDTVAAFWRLMLDDFDERQRRAVLRFVTSLTRAPLYGWQELQPAFTLALVPETDRLPTASTCINLLKLPDYGDMDTLKQKLMLAVESNSGFELS</sequence>
<dbReference type="STRING" id="282301.A0A267F2X3"/>
<evidence type="ECO:0000256" key="6">
    <source>
        <dbReference type="PROSITE-ProRule" id="PRU00104"/>
    </source>
</evidence>
<dbReference type="FunFam" id="3.30.2160.10:FF:000002">
    <property type="entry name" value="Putative Ubiquitin-protein ligase E3C"/>
    <property type="match status" value="1"/>
</dbReference>
<proteinExistence type="predicted"/>
<dbReference type="PROSITE" id="PS50096">
    <property type="entry name" value="IQ"/>
    <property type="match status" value="1"/>
</dbReference>
<dbReference type="OrthoDB" id="8068875at2759"/>
<dbReference type="PANTHER" id="PTHR45700">
    <property type="entry name" value="UBIQUITIN-PROTEIN LIGASE E3C"/>
    <property type="match status" value="1"/>
</dbReference>
<reference evidence="9 10" key="1">
    <citation type="submission" date="2017-06" db="EMBL/GenBank/DDBJ databases">
        <title>A platform for efficient transgenesis in Macrostomum lignano, a flatworm model organism for stem cell research.</title>
        <authorList>
            <person name="Berezikov E."/>
        </authorList>
    </citation>
    <scope>NUCLEOTIDE SEQUENCE [LARGE SCALE GENOMIC DNA]</scope>
    <source>
        <strain evidence="9">DV1</strain>
        <tissue evidence="9">Whole organism</tissue>
    </source>
</reference>
<protein>
    <recommendedName>
        <fullName evidence="3">HECT-type E3 ubiquitin transferase</fullName>
        <ecNumber evidence="3">2.3.2.26</ecNumber>
    </recommendedName>
</protein>
<accession>A0A267F2X3</accession>
<feature type="region of interest" description="Disordered" evidence="7">
    <location>
        <begin position="14"/>
        <end position="34"/>
    </location>
</feature>
<dbReference type="Gene3D" id="3.90.1750.10">
    <property type="entry name" value="Hect, E3 ligase catalytic domains"/>
    <property type="match status" value="1"/>
</dbReference>
<evidence type="ECO:0000259" key="8">
    <source>
        <dbReference type="PROSITE" id="PS50237"/>
    </source>
</evidence>
<feature type="active site" description="Glycyl thioester intermediate" evidence="6">
    <location>
        <position position="1052"/>
    </location>
</feature>
<name>A0A267F2X3_9PLAT</name>
<comment type="catalytic activity">
    <reaction evidence="1">
        <text>S-ubiquitinyl-[E2 ubiquitin-conjugating enzyme]-L-cysteine + [acceptor protein]-L-lysine = [E2 ubiquitin-conjugating enzyme]-L-cysteine + N(6)-ubiquitinyl-[acceptor protein]-L-lysine.</text>
        <dbReference type="EC" id="2.3.2.26"/>
    </reaction>
</comment>
<keyword evidence="10" id="KW-1185">Reference proteome</keyword>
<feature type="compositionally biased region" description="Basic and acidic residues" evidence="7">
    <location>
        <begin position="24"/>
        <end position="34"/>
    </location>
</feature>
<evidence type="ECO:0000313" key="9">
    <source>
        <dbReference type="EMBL" id="PAA68105.1"/>
    </source>
</evidence>
<dbReference type="InterPro" id="IPR000048">
    <property type="entry name" value="IQ_motif_EF-hand-BS"/>
</dbReference>
<evidence type="ECO:0000256" key="5">
    <source>
        <dbReference type="ARBA" id="ARBA00022786"/>
    </source>
</evidence>
<dbReference type="GO" id="GO:0006511">
    <property type="term" value="P:ubiquitin-dependent protein catabolic process"/>
    <property type="evidence" value="ECO:0007669"/>
    <property type="project" value="TreeGrafter"/>
</dbReference>
<dbReference type="PROSITE" id="PS50237">
    <property type="entry name" value="HECT"/>
    <property type="match status" value="1"/>
</dbReference>
<dbReference type="InterPro" id="IPR035983">
    <property type="entry name" value="Hect_E3_ubiquitin_ligase"/>
</dbReference>
<evidence type="ECO:0000256" key="1">
    <source>
        <dbReference type="ARBA" id="ARBA00000885"/>
    </source>
</evidence>
<dbReference type="Gene3D" id="3.30.2160.10">
    <property type="entry name" value="Hect, E3 ligase catalytic domain"/>
    <property type="match status" value="1"/>
</dbReference>
<dbReference type="InterPro" id="IPR000569">
    <property type="entry name" value="HECT_dom"/>
</dbReference>
<evidence type="ECO:0000256" key="4">
    <source>
        <dbReference type="ARBA" id="ARBA00022679"/>
    </source>
</evidence>
<evidence type="ECO:0000313" key="10">
    <source>
        <dbReference type="Proteomes" id="UP000215902"/>
    </source>
</evidence>
<evidence type="ECO:0000256" key="7">
    <source>
        <dbReference type="SAM" id="MobiDB-lite"/>
    </source>
</evidence>
<gene>
    <name evidence="9" type="ORF">BOX15_Mlig008696g1</name>
</gene>
<dbReference type="InterPro" id="IPR044611">
    <property type="entry name" value="E3A/B/C-like"/>
</dbReference>
<feature type="domain" description="HECT" evidence="8">
    <location>
        <begin position="736"/>
        <end position="1084"/>
    </location>
</feature>
<dbReference type="CDD" id="cd00078">
    <property type="entry name" value="HECTc"/>
    <property type="match status" value="1"/>
</dbReference>
<comment type="caution">
    <text evidence="9">The sequence shown here is derived from an EMBL/GenBank/DDBJ whole genome shotgun (WGS) entry which is preliminary data.</text>
</comment>
<dbReference type="GO" id="GO:0061630">
    <property type="term" value="F:ubiquitin protein ligase activity"/>
    <property type="evidence" value="ECO:0007669"/>
    <property type="project" value="UniProtKB-EC"/>
</dbReference>
<dbReference type="GO" id="GO:0000209">
    <property type="term" value="P:protein polyubiquitination"/>
    <property type="evidence" value="ECO:0007669"/>
    <property type="project" value="InterPro"/>
</dbReference>
<dbReference type="SUPFAM" id="SSF56204">
    <property type="entry name" value="Hect, E3 ligase catalytic domain"/>
    <property type="match status" value="1"/>
</dbReference>
<dbReference type="EC" id="2.3.2.26" evidence="3"/>
<dbReference type="EMBL" id="NIVC01001424">
    <property type="protein sequence ID" value="PAA68105.1"/>
    <property type="molecule type" value="Genomic_DNA"/>
</dbReference>
<keyword evidence="5 6" id="KW-0833">Ubl conjugation pathway</keyword>
<dbReference type="Gene3D" id="3.30.2410.10">
    <property type="entry name" value="Hect, E3 ligase catalytic domain"/>
    <property type="match status" value="1"/>
</dbReference>
<organism evidence="9 10">
    <name type="scientific">Macrostomum lignano</name>
    <dbReference type="NCBI Taxonomy" id="282301"/>
    <lineage>
        <taxon>Eukaryota</taxon>
        <taxon>Metazoa</taxon>
        <taxon>Spiralia</taxon>
        <taxon>Lophotrochozoa</taxon>
        <taxon>Platyhelminthes</taxon>
        <taxon>Rhabditophora</taxon>
        <taxon>Macrostomorpha</taxon>
        <taxon>Macrostomida</taxon>
        <taxon>Macrostomidae</taxon>
        <taxon>Macrostomum</taxon>
    </lineage>
</organism>
<dbReference type="Proteomes" id="UP000215902">
    <property type="component" value="Unassembled WGS sequence"/>
</dbReference>
<dbReference type="SMART" id="SM00015">
    <property type="entry name" value="IQ"/>
    <property type="match status" value="1"/>
</dbReference>
<dbReference type="Pfam" id="PF00632">
    <property type="entry name" value="HECT"/>
    <property type="match status" value="1"/>
</dbReference>
<evidence type="ECO:0000256" key="2">
    <source>
        <dbReference type="ARBA" id="ARBA00004906"/>
    </source>
</evidence>
<dbReference type="PANTHER" id="PTHR45700:SF2">
    <property type="entry name" value="UBIQUITIN-PROTEIN LIGASE E3C"/>
    <property type="match status" value="1"/>
</dbReference>
<keyword evidence="4" id="KW-0808">Transferase</keyword>
<evidence type="ECO:0000256" key="3">
    <source>
        <dbReference type="ARBA" id="ARBA00012485"/>
    </source>
</evidence>